<evidence type="ECO:0000256" key="1">
    <source>
        <dbReference type="ARBA" id="ARBA00004184"/>
    </source>
</evidence>
<evidence type="ECO:0000313" key="7">
    <source>
        <dbReference type="Proteomes" id="UP000644660"/>
    </source>
</evidence>
<comment type="subcellular location">
    <subcellularLocation>
        <location evidence="1">Endomembrane system</location>
        <topology evidence="1">Peripheral membrane protein</topology>
    </subcellularLocation>
</comment>
<dbReference type="Pfam" id="PF10366">
    <property type="entry name" value="Vps39_1"/>
    <property type="match status" value="1"/>
</dbReference>
<reference evidence="6 7" key="1">
    <citation type="submission" date="2020-05" db="EMBL/GenBank/DDBJ databases">
        <authorList>
            <person name="Casaregola S."/>
            <person name="Devillers H."/>
            <person name="Grondin C."/>
        </authorList>
    </citation>
    <scope>NUCLEOTIDE SEQUENCE [LARGE SCALE GENOMIC DNA]</scope>
    <source>
        <strain evidence="6 7">CLIB 1767</strain>
    </source>
</reference>
<dbReference type="RefSeq" id="XP_041408831.1">
    <property type="nucleotide sequence ID" value="XM_041552897.1"/>
</dbReference>
<evidence type="ECO:0000313" key="6">
    <source>
        <dbReference type="EMBL" id="CAB4256987.1"/>
    </source>
</evidence>
<evidence type="ECO:0000256" key="4">
    <source>
        <dbReference type="SAM" id="MobiDB-lite"/>
    </source>
</evidence>
<accession>A0A8H2ZMD3</accession>
<dbReference type="GO" id="GO:0012505">
    <property type="term" value="C:endomembrane system"/>
    <property type="evidence" value="ECO:0007669"/>
    <property type="project" value="UniProtKB-SubCell"/>
</dbReference>
<dbReference type="Proteomes" id="UP000644660">
    <property type="component" value="Unassembled WGS sequence"/>
</dbReference>
<evidence type="ECO:0000256" key="2">
    <source>
        <dbReference type="ARBA" id="ARBA00023136"/>
    </source>
</evidence>
<dbReference type="PANTHER" id="PTHR12894:SF49">
    <property type="entry name" value="VAM6_VPS39-LIKE PROTEIN"/>
    <property type="match status" value="1"/>
</dbReference>
<dbReference type="PANTHER" id="PTHR12894">
    <property type="entry name" value="CNH DOMAIN CONTAINING"/>
    <property type="match status" value="1"/>
</dbReference>
<dbReference type="EMBL" id="CAEFZW010000013">
    <property type="protein sequence ID" value="CAB4256987.1"/>
    <property type="molecule type" value="Genomic_DNA"/>
</dbReference>
<feature type="region of interest" description="Disordered" evidence="4">
    <location>
        <begin position="120"/>
        <end position="146"/>
    </location>
</feature>
<comment type="caution">
    <text evidence="6">The sequence shown here is derived from an EMBL/GenBank/DDBJ whole genome shotgun (WGS) entry which is preliminary data.</text>
</comment>
<dbReference type="GeneID" id="64860095"/>
<feature type="domain" description="Vacuolar sorting protein 39/Transforming growth factor beta receptor-associated" evidence="5">
    <location>
        <begin position="660"/>
        <end position="768"/>
    </location>
</feature>
<keyword evidence="7" id="KW-1185">Reference proteome</keyword>
<evidence type="ECO:0000259" key="5">
    <source>
        <dbReference type="Pfam" id="PF10366"/>
    </source>
</evidence>
<comment type="similarity">
    <text evidence="3">Belongs to the VAM6/VPS39 family.</text>
</comment>
<dbReference type="GO" id="GO:0000329">
    <property type="term" value="C:fungal-type vacuole membrane"/>
    <property type="evidence" value="ECO:0007669"/>
    <property type="project" value="TreeGrafter"/>
</dbReference>
<keyword evidence="2" id="KW-0472">Membrane</keyword>
<dbReference type="AlphaFoldDB" id="A0A8H2ZMD3"/>
<protein>
    <submittedName>
        <fullName evidence="6">Similar to Saccharomyces cerevisiae YDL077C VAM6 Vacuolar protein</fullName>
    </submittedName>
</protein>
<proteinExistence type="inferred from homology"/>
<dbReference type="InterPro" id="IPR019452">
    <property type="entry name" value="VPS39/TGF_beta_rcpt-assoc_1"/>
</dbReference>
<organism evidence="6 7">
    <name type="scientific">Maudiozyma barnettii</name>
    <dbReference type="NCBI Taxonomy" id="61262"/>
    <lineage>
        <taxon>Eukaryota</taxon>
        <taxon>Fungi</taxon>
        <taxon>Dikarya</taxon>
        <taxon>Ascomycota</taxon>
        <taxon>Saccharomycotina</taxon>
        <taxon>Saccharomycetes</taxon>
        <taxon>Saccharomycetales</taxon>
        <taxon>Saccharomycetaceae</taxon>
        <taxon>Maudiozyma</taxon>
    </lineage>
</organism>
<gene>
    <name evidence="6" type="ORF">KABA2_13S00484</name>
</gene>
<dbReference type="GO" id="GO:0006914">
    <property type="term" value="P:autophagy"/>
    <property type="evidence" value="ECO:0007669"/>
    <property type="project" value="TreeGrafter"/>
</dbReference>
<sequence>MLRARLKDTIVSPGITAVLPIAESKRLILAKTDGNVEVYSRENDKFKLFQVYPNILKNLHIDDPKIFDLLYSEQLSTIFVQCKNVILLLNSFNLHAYDRIVDKRGISKWWLTTTTISPSTTKANDDNSSAELESLAETNGERSSHNEDSMSTFLLYATIKSSKLRLLIWKGRIYKSMVEIKLPSSNDHVTSVNATPNGIIITTNNGVFVWNYVLMKLIRIRKIVKRNFPSNMVSAIVDLRRQCNLSYPNKMVLSGSSNYEVLERVSSSQGSNMTKKSNLSGFWHRRTDRDKGIYRRIRYSFNNIYSSPFIIDGLTESLFEVNLERDKEPFLITNSHEQFFEWNSSFENVEYISSDILMMYNSKELKFVDYENGFTFLEEYILDGIKKVEKVLGTYLIIWTNNDRILLYHYQVDDDITELDGGSNQSSNQESSDDVTICGKFHDSDFYYLWRKVLFYQFFLRSPYSLDLCASPSPEDSLNVCAMKLRDFTVLWCLKIFDALEDCLDIIYPTEKELAKQGDNDKINRPVFDEKRIRILEDIIVKGVFTYFIDVWAPPQLVILNTFPPDVSGLVNSLTSEEHKCINENNSLISPAPTGITPDLFKKWVIPYLTDTRRNLKNLRKNNNTGITWNYYNRSIQQKLDFFLLDNHGQVTINDMLKLVDTVLFKMYIKYVPAMVGPLIRVGNSCDPEIVVNTLKSHNMPQELIGFYHQQNKHEDALMYLVSLLDEPTSEANKLKVKELVKVLIISYLKSMGNNHIKEVMHYTDWLLENYGTTESVKCEILKDIFFDETAISKETKGMQIYQFIKNYNQSLSLTYLEVYVSTVDIIDDNLIYELIDQYLIGISNIKVRRKLKSVLELPLHYDASKVYSIFNKFLENDRDCDGNSLKSEIKHFIQIMETYALFKEGNHTHAIDILYSDLDDYKKSSSYCDRLFESVQDQGVEVILYLFEKIVERYMKETNEAALTVNNGIQYSKQIMMFLKDQGSRIDSLMILEKLPQSIPIQDIGKELTNIVVSNQHNKEEVDLKKALLQVELVNETFNLNKELSKFMTVNETYKCPVCAKPFSIFTSEEVIWHNIDGKDYVVHYNCARVRRSRSFSVQTDGNKISAGPRTVGDMKNT</sequence>
<dbReference type="InterPro" id="IPR032914">
    <property type="entry name" value="Vam6/VPS39/TRAP1"/>
</dbReference>
<name>A0A8H2ZMD3_9SACH</name>
<evidence type="ECO:0000256" key="3">
    <source>
        <dbReference type="ARBA" id="ARBA00038201"/>
    </source>
</evidence>
<dbReference type="GO" id="GO:0034058">
    <property type="term" value="P:endosomal vesicle fusion"/>
    <property type="evidence" value="ECO:0007669"/>
    <property type="project" value="TreeGrafter"/>
</dbReference>